<comment type="similarity">
    <text evidence="2">Belongs to the kinesin light chain family.</text>
</comment>
<feature type="repeat" description="TPR" evidence="10">
    <location>
        <begin position="153"/>
        <end position="186"/>
    </location>
</feature>
<keyword evidence="6 10" id="KW-0802">TPR repeat</keyword>
<dbReference type="EMBL" id="BSPX01000022">
    <property type="protein sequence ID" value="GLT22297.1"/>
    <property type="molecule type" value="Genomic_DNA"/>
</dbReference>
<evidence type="ECO:0000256" key="11">
    <source>
        <dbReference type="SAM" id="SignalP"/>
    </source>
</evidence>
<dbReference type="SMART" id="SM00028">
    <property type="entry name" value="TPR"/>
    <property type="match status" value="13"/>
</dbReference>
<keyword evidence="11" id="KW-0732">Signal</keyword>
<dbReference type="PROSITE" id="PS50293">
    <property type="entry name" value="TPR_REGION"/>
    <property type="match status" value="2"/>
</dbReference>
<dbReference type="Proteomes" id="UP001157167">
    <property type="component" value="Unassembled WGS sequence"/>
</dbReference>
<dbReference type="InterPro" id="IPR011717">
    <property type="entry name" value="TPR-4"/>
</dbReference>
<evidence type="ECO:0000256" key="5">
    <source>
        <dbReference type="ARBA" id="ARBA00022737"/>
    </source>
</evidence>
<feature type="signal peptide" evidence="11">
    <location>
        <begin position="1"/>
        <end position="25"/>
    </location>
</feature>
<feature type="repeat" description="TPR" evidence="10">
    <location>
        <begin position="111"/>
        <end position="144"/>
    </location>
</feature>
<keyword evidence="9" id="KW-0206">Cytoskeleton</keyword>
<dbReference type="Gene3D" id="1.25.40.10">
    <property type="entry name" value="Tetratricopeptide repeat domain"/>
    <property type="match status" value="4"/>
</dbReference>
<reference evidence="14" key="1">
    <citation type="journal article" date="2019" name="Int. J. Syst. Evol. Microbiol.">
        <title>The Global Catalogue of Microorganisms (GCM) 10K type strain sequencing project: providing services to taxonomists for standard genome sequencing and annotation.</title>
        <authorList>
            <consortium name="The Broad Institute Genomics Platform"/>
            <consortium name="The Broad Institute Genome Sequencing Center for Infectious Disease"/>
            <person name="Wu L."/>
            <person name="Ma J."/>
        </authorList>
    </citation>
    <scope>NUCLEOTIDE SEQUENCE [LARGE SCALE GENOMIC DNA]</scope>
    <source>
        <strain evidence="14">NBRC 102407</strain>
    </source>
</reference>
<feature type="repeat" description="TPR" evidence="10">
    <location>
        <begin position="489"/>
        <end position="522"/>
    </location>
</feature>
<evidence type="ECO:0000256" key="4">
    <source>
        <dbReference type="ARBA" id="ARBA00022701"/>
    </source>
</evidence>
<feature type="domain" description="CHAT" evidence="12">
    <location>
        <begin position="846"/>
        <end position="1137"/>
    </location>
</feature>
<protein>
    <recommendedName>
        <fullName evidence="12">CHAT domain-containing protein</fullName>
    </recommendedName>
</protein>
<keyword evidence="4" id="KW-0493">Microtubule</keyword>
<evidence type="ECO:0000256" key="7">
    <source>
        <dbReference type="ARBA" id="ARBA00023054"/>
    </source>
</evidence>
<feature type="repeat" description="TPR" evidence="10">
    <location>
        <begin position="195"/>
        <end position="228"/>
    </location>
</feature>
<dbReference type="Pfam" id="PF13176">
    <property type="entry name" value="TPR_7"/>
    <property type="match status" value="1"/>
</dbReference>
<keyword evidence="7" id="KW-0175">Coiled coil</keyword>
<evidence type="ECO:0000256" key="10">
    <source>
        <dbReference type="PROSITE-ProRule" id="PRU00339"/>
    </source>
</evidence>
<feature type="repeat" description="TPR" evidence="10">
    <location>
        <begin position="405"/>
        <end position="438"/>
    </location>
</feature>
<evidence type="ECO:0000256" key="9">
    <source>
        <dbReference type="ARBA" id="ARBA00023212"/>
    </source>
</evidence>
<dbReference type="Pfam" id="PF13424">
    <property type="entry name" value="TPR_12"/>
    <property type="match status" value="6"/>
</dbReference>
<evidence type="ECO:0000256" key="6">
    <source>
        <dbReference type="ARBA" id="ARBA00022803"/>
    </source>
</evidence>
<feature type="repeat" description="TPR" evidence="10">
    <location>
        <begin position="321"/>
        <end position="354"/>
    </location>
</feature>
<evidence type="ECO:0000259" key="12">
    <source>
        <dbReference type="Pfam" id="PF12770"/>
    </source>
</evidence>
<dbReference type="Pfam" id="PF07721">
    <property type="entry name" value="TPR_4"/>
    <property type="match status" value="1"/>
</dbReference>
<gene>
    <name evidence="13" type="ORF">GCM10007933_17560</name>
</gene>
<comment type="caution">
    <text evidence="13">The sequence shown here is derived from an EMBL/GenBank/DDBJ whole genome shotgun (WGS) entry which is preliminary data.</text>
</comment>
<accession>A0ABQ6F9P2</accession>
<organism evidence="13 14">
    <name type="scientific">Zoogloea oryzae</name>
    <dbReference type="NCBI Taxonomy" id="310767"/>
    <lineage>
        <taxon>Bacteria</taxon>
        <taxon>Pseudomonadati</taxon>
        <taxon>Pseudomonadota</taxon>
        <taxon>Betaproteobacteria</taxon>
        <taxon>Rhodocyclales</taxon>
        <taxon>Zoogloeaceae</taxon>
        <taxon>Zoogloea</taxon>
    </lineage>
</organism>
<dbReference type="InterPro" id="IPR011990">
    <property type="entry name" value="TPR-like_helical_dom_sf"/>
</dbReference>
<dbReference type="PANTHER" id="PTHR45783:SF3">
    <property type="entry name" value="KINESIN LIGHT CHAIN"/>
    <property type="match status" value="1"/>
</dbReference>
<keyword evidence="5" id="KW-0677">Repeat</keyword>
<dbReference type="Pfam" id="PF12770">
    <property type="entry name" value="CHAT"/>
    <property type="match status" value="1"/>
</dbReference>
<evidence type="ECO:0000256" key="1">
    <source>
        <dbReference type="ARBA" id="ARBA00004245"/>
    </source>
</evidence>
<evidence type="ECO:0000256" key="2">
    <source>
        <dbReference type="ARBA" id="ARBA00009622"/>
    </source>
</evidence>
<keyword evidence="3" id="KW-0963">Cytoplasm</keyword>
<dbReference type="RefSeq" id="WP_284187614.1">
    <property type="nucleotide sequence ID" value="NZ_BSPX01000022.1"/>
</dbReference>
<dbReference type="PANTHER" id="PTHR45783">
    <property type="entry name" value="KINESIN LIGHT CHAIN"/>
    <property type="match status" value="1"/>
</dbReference>
<evidence type="ECO:0000313" key="13">
    <source>
        <dbReference type="EMBL" id="GLT22297.1"/>
    </source>
</evidence>
<dbReference type="InterPro" id="IPR019734">
    <property type="entry name" value="TPR_rpt"/>
</dbReference>
<sequence length="1139" mass="124513">MKPAMGLLRATALAFGLFGPMVAWADVDELNRQVVQLYQQGKYREALPMARQAVAEAERGFGADDTRTATTLNNLAGGYEAMGRYDEALPLYRRALAIHEKELGARHSNTATSLNNLAGLYKAMGRYDKSLPLYRRALAINERALGANHPDVARNLNNLALLHTEMGRYDEALPLYRRALAIREKALGADHLSVAESLNNLAGLYQAMGRYDESLPQLRRALAITETTLGKEHPDTAKSLNNLAFLYGVMARYDEALPLSRRALAIQKDVLGAEHPDTAMSLNNLAELYRSMGRYEEALPLCLRSVAIMEKVLGPAHVTTATSLNNLALLYEAIGRHDEALRLHRRALSIRERELGVDHPHTVMSLNNLAGIYTAMGRYDEALPLYRRGLWILDKVLGADHPYMAASLSNLARLYQEMGRYDEALPLYSRALTIHEKVLGVGHADTATSLNNLAGLYRAMRRYDEAYLLYIRALMIRGAVLGSGHPDTANSLNNLGVLKEAMGRYDDAFPLFERALAINEKVLGADHPATASNLNNLARLYEEMGRNDEALLLLRRAVRAVAVTDIRDSRRDHGAIEHLATLSANLANLLAKGDDEGQIDEAIFYYKLSVNTRQRMRVGTRGLDAAMRDSFTLQVAGPYKALAELLIQRGRIAEAERVLLMLKEVDLIEYVRRNGSDAAAQPGLRWTAEEDVYRQVLDEVAGRWRGFEDRRRVLADEVKRGSRSPDGPEVAQLDARRAQLEASTTAALQEAGRRFVDAAQAAHAARLNAYDAARTELATKLAEIHARGDGGLATAGLLLLPGARGLNLIVTTENGAVPLMRKVSEKELNRLVQALRAAIRDRTDFQPAAQALYAHLIAPAEAQLGPSAGIRQWAILPYGSLREVPFAALQRPDGSFFVEHYAVTVLTADGTSRLAGLEIAPRSTWQGVALGASRADPEFGNVALPGVTREVCGVVRASSDQACRPGEGSIGGRRYLDDGFTPEVLQGLFGSASGGASFLHIATHFKLDKSLLLLGDGSKLSTADILKWTPRLGQYDLIALSACDSGVSEGGVESLGGVFRAQGAKAVLATLWPVADVGAAPLMVEFYRLRGEQQAMSKSAALQSAQQAMLKGRTKDASGKTDLRHPYFWAPYVLMGNWL</sequence>
<dbReference type="InterPro" id="IPR002151">
    <property type="entry name" value="Kinesin_light"/>
</dbReference>
<keyword evidence="8" id="KW-0505">Motor protein</keyword>
<comment type="subcellular location">
    <subcellularLocation>
        <location evidence="1">Cytoplasm</location>
        <location evidence="1">Cytoskeleton</location>
    </subcellularLocation>
</comment>
<dbReference type="PRINTS" id="PR00381">
    <property type="entry name" value="KINESINLIGHT"/>
</dbReference>
<keyword evidence="14" id="KW-1185">Reference proteome</keyword>
<name>A0ABQ6F9P2_9RHOO</name>
<evidence type="ECO:0000256" key="8">
    <source>
        <dbReference type="ARBA" id="ARBA00023175"/>
    </source>
</evidence>
<dbReference type="PROSITE" id="PS50005">
    <property type="entry name" value="TPR"/>
    <property type="match status" value="7"/>
</dbReference>
<dbReference type="SUPFAM" id="SSF48452">
    <property type="entry name" value="TPR-like"/>
    <property type="match status" value="6"/>
</dbReference>
<dbReference type="InterPro" id="IPR024983">
    <property type="entry name" value="CHAT_dom"/>
</dbReference>
<evidence type="ECO:0000256" key="3">
    <source>
        <dbReference type="ARBA" id="ARBA00022490"/>
    </source>
</evidence>
<proteinExistence type="inferred from homology"/>
<evidence type="ECO:0000313" key="14">
    <source>
        <dbReference type="Proteomes" id="UP001157167"/>
    </source>
</evidence>
<feature type="chain" id="PRO_5046929364" description="CHAT domain-containing protein" evidence="11">
    <location>
        <begin position="26"/>
        <end position="1139"/>
    </location>
</feature>
<feature type="repeat" description="TPR" evidence="10">
    <location>
        <begin position="69"/>
        <end position="102"/>
    </location>
</feature>